<comment type="cofactor">
    <cofactor evidence="1">
        <name>Mg(2+)</name>
        <dbReference type="ChEBI" id="CHEBI:18420"/>
    </cofactor>
</comment>
<dbReference type="SUPFAM" id="SSF101447">
    <property type="entry name" value="Formin homology 2 domain (FH2 domain)"/>
    <property type="match status" value="1"/>
</dbReference>
<dbReference type="PROSITE" id="PS00108">
    <property type="entry name" value="PROTEIN_KINASE_ST"/>
    <property type="match status" value="1"/>
</dbReference>
<reference evidence="16 17" key="2">
    <citation type="submission" date="2019-01" db="EMBL/GenBank/DDBJ databases">
        <title>A chromosome length genome reference of the Java medaka (oryzias javanicus).</title>
        <authorList>
            <person name="Herpin A."/>
            <person name="Takehana Y."/>
            <person name="Naruse K."/>
            <person name="Ansai S."/>
            <person name="Kawaguchi M."/>
        </authorList>
    </citation>
    <scope>NUCLEOTIDE SEQUENCE [LARGE SCALE GENOMIC DNA]</scope>
    <source>
        <strain evidence="16">RS831</strain>
        <tissue evidence="16">Whole body</tissue>
    </source>
</reference>
<evidence type="ECO:0000256" key="1">
    <source>
        <dbReference type="ARBA" id="ARBA00001946"/>
    </source>
</evidence>
<feature type="region of interest" description="Disordered" evidence="14">
    <location>
        <begin position="580"/>
        <end position="600"/>
    </location>
</feature>
<feature type="region of interest" description="Disordered" evidence="14">
    <location>
        <begin position="280"/>
        <end position="357"/>
    </location>
</feature>
<dbReference type="PROSITE" id="PS50011">
    <property type="entry name" value="PROTEIN_KINASE_DOM"/>
    <property type="match status" value="1"/>
</dbReference>
<dbReference type="GO" id="GO:0004674">
    <property type="term" value="F:protein serine/threonine kinase activity"/>
    <property type="evidence" value="ECO:0007669"/>
    <property type="project" value="UniProtKB-KW"/>
</dbReference>
<evidence type="ECO:0000256" key="14">
    <source>
        <dbReference type="SAM" id="MobiDB-lite"/>
    </source>
</evidence>
<keyword evidence="10" id="KW-0460">Magnesium</keyword>
<feature type="compositionally biased region" description="Pro residues" evidence="14">
    <location>
        <begin position="392"/>
        <end position="415"/>
    </location>
</feature>
<protein>
    <recommendedName>
        <fullName evidence="3">non-specific serine/threonine protein kinase</fullName>
        <ecNumber evidence="3">2.7.11.1</ecNumber>
    </recommendedName>
</protein>
<dbReference type="Gene3D" id="3.30.200.20">
    <property type="entry name" value="Phosphorylase Kinase, domain 1"/>
    <property type="match status" value="1"/>
</dbReference>
<dbReference type="InterPro" id="IPR017441">
    <property type="entry name" value="Protein_kinase_ATP_BS"/>
</dbReference>
<feature type="region of interest" description="Disordered" evidence="14">
    <location>
        <begin position="455"/>
        <end position="497"/>
    </location>
</feature>
<feature type="compositionally biased region" description="Basic and acidic residues" evidence="14">
    <location>
        <begin position="485"/>
        <end position="496"/>
    </location>
</feature>
<feature type="compositionally biased region" description="Polar residues" evidence="14">
    <location>
        <begin position="789"/>
        <end position="801"/>
    </location>
</feature>
<evidence type="ECO:0000256" key="10">
    <source>
        <dbReference type="ARBA" id="ARBA00022842"/>
    </source>
</evidence>
<feature type="compositionally biased region" description="Basic and acidic residues" evidence="14">
    <location>
        <begin position="467"/>
        <end position="476"/>
    </location>
</feature>
<dbReference type="OrthoDB" id="248923at2759"/>
<evidence type="ECO:0000256" key="4">
    <source>
        <dbReference type="ARBA" id="ARBA00022527"/>
    </source>
</evidence>
<feature type="binding site" evidence="13">
    <location>
        <position position="49"/>
    </location>
    <ligand>
        <name>ATP</name>
        <dbReference type="ChEBI" id="CHEBI:30616"/>
    </ligand>
</feature>
<feature type="region of interest" description="Disordered" evidence="14">
    <location>
        <begin position="688"/>
        <end position="801"/>
    </location>
</feature>
<dbReference type="InterPro" id="IPR000719">
    <property type="entry name" value="Prot_kinase_dom"/>
</dbReference>
<dbReference type="Gene3D" id="1.10.510.10">
    <property type="entry name" value="Transferase(Phosphotransferase) domain 1"/>
    <property type="match status" value="1"/>
</dbReference>
<evidence type="ECO:0000313" key="16">
    <source>
        <dbReference type="EMBL" id="RVE58504.1"/>
    </source>
</evidence>
<proteinExistence type="inferred from homology"/>
<comment type="similarity">
    <text evidence="2">Belongs to the protein kinase superfamily. NEK Ser/Thr protein kinase family. NIMA subfamily.</text>
</comment>
<gene>
    <name evidence="16" type="ORF">OJAV_G00209840</name>
</gene>
<feature type="compositionally biased region" description="Acidic residues" evidence="14">
    <location>
        <begin position="710"/>
        <end position="725"/>
    </location>
</feature>
<keyword evidence="8" id="KW-0418">Kinase</keyword>
<comment type="catalytic activity">
    <reaction evidence="11">
        <text>L-threonyl-[protein] + ATP = O-phospho-L-threonyl-[protein] + ADP + H(+)</text>
        <dbReference type="Rhea" id="RHEA:46608"/>
        <dbReference type="Rhea" id="RHEA-COMP:11060"/>
        <dbReference type="Rhea" id="RHEA-COMP:11605"/>
        <dbReference type="ChEBI" id="CHEBI:15378"/>
        <dbReference type="ChEBI" id="CHEBI:30013"/>
        <dbReference type="ChEBI" id="CHEBI:30616"/>
        <dbReference type="ChEBI" id="CHEBI:61977"/>
        <dbReference type="ChEBI" id="CHEBI:456216"/>
        <dbReference type="EC" id="2.7.11.1"/>
    </reaction>
</comment>
<feature type="region of interest" description="Disordered" evidence="14">
    <location>
        <begin position="517"/>
        <end position="543"/>
    </location>
</feature>
<dbReference type="FunFam" id="3.30.200.20:FF:000097">
    <property type="entry name" value="Probable serine/threonine-protein kinase nek1"/>
    <property type="match status" value="1"/>
</dbReference>
<dbReference type="PANTHER" id="PTHR44899">
    <property type="entry name" value="CAMK FAMILY PROTEIN KINASE"/>
    <property type="match status" value="1"/>
</dbReference>
<evidence type="ECO:0000313" key="17">
    <source>
        <dbReference type="Proteomes" id="UP000283210"/>
    </source>
</evidence>
<evidence type="ECO:0000259" key="15">
    <source>
        <dbReference type="PROSITE" id="PS50011"/>
    </source>
</evidence>
<sequence length="801" mass="89463">MFLQKGLSAVMNDYEVLRQIGEGAFGKAFLVRGKKGGGGGGRDAQCVIKQINLKKMSAKEKESSKKEVTLLSKMNHPNIVSFIASFLEKGSLYIVMEFCDGGDLLKKINMQRGVPFSEEQILDLFVQICLGLKHIHDKKVLHRDIKSQNIFLTDGGMKAKLGDFGIARMLNHSMDLARTCVGTPYYLSPEICESRPYNNKTDIWSLGCVLYELCTLRHPFEGSSLRQLVSKICRGRYAPVPARYTHELHLLVNQLFKVNPRDRPSVSSVLQRPFLQKHISKQLESQASHDHNATHQTGTAAAGAGTANPAEKAKSCAAAEKAGNLHQRGRAPPPHRNPSQRSSQPNADRKAAGNHRRNISDSRHFAGLLASHYQQYHEQLDAFQRRKKDGTPAPPPPPLPPPPPPPPLPPPPPPQENVVLQHEDQAAPPAEPYQLVAAAREEYLQRRQEANLYKLRAEQQLGLRPCTAERNRKPGGQEEVGGAEQQHKLQDRRQEGQQEYLRQLDLIRQEYHREIRRMRQRPAAQPKDGTFVVERPGDPEAPAAPDVEAALQQIREDNSEQRKHELKRGITFEVCLNDGEEEDASGHTDELMEDTGRRTQEGKKMDLEEWFRVRRGWSMRCPQTVLDALADMDVNSVYHTAAEAEREGGAAGRRQWMDRPPNSLLDALAQAELTPSTLDSMSADLQSEDIAEAEEDSDVEMDAERLEPRSDDDDTNFEESEDELKEEVADSMRNLFVMEDSSSEEEPAEGGGGEEEHSADLQHLLPGDGGAEERAGQTPRGAALHEQQHQATNTNKTTISS</sequence>
<accession>A0A3S2MFU4</accession>
<evidence type="ECO:0000256" key="5">
    <source>
        <dbReference type="ARBA" id="ARBA00022679"/>
    </source>
</evidence>
<dbReference type="InterPro" id="IPR051131">
    <property type="entry name" value="NEK_Ser/Thr_kinase_NIMA"/>
</dbReference>
<dbReference type="GO" id="GO:0005524">
    <property type="term" value="F:ATP binding"/>
    <property type="evidence" value="ECO:0007669"/>
    <property type="project" value="UniProtKB-UniRule"/>
</dbReference>
<organism evidence="16 17">
    <name type="scientific">Oryzias javanicus</name>
    <name type="common">Javanese ricefish</name>
    <name type="synonym">Aplocheilus javanicus</name>
    <dbReference type="NCBI Taxonomy" id="123683"/>
    <lineage>
        <taxon>Eukaryota</taxon>
        <taxon>Metazoa</taxon>
        <taxon>Chordata</taxon>
        <taxon>Craniata</taxon>
        <taxon>Vertebrata</taxon>
        <taxon>Euteleostomi</taxon>
        <taxon>Actinopterygii</taxon>
        <taxon>Neopterygii</taxon>
        <taxon>Teleostei</taxon>
        <taxon>Neoteleostei</taxon>
        <taxon>Acanthomorphata</taxon>
        <taxon>Ovalentaria</taxon>
        <taxon>Atherinomorphae</taxon>
        <taxon>Beloniformes</taxon>
        <taxon>Adrianichthyidae</taxon>
        <taxon>Oryziinae</taxon>
        <taxon>Oryzias</taxon>
    </lineage>
</organism>
<dbReference type="InterPro" id="IPR008271">
    <property type="entry name" value="Ser/Thr_kinase_AS"/>
</dbReference>
<feature type="compositionally biased region" description="Low complexity" evidence="14">
    <location>
        <begin position="297"/>
        <end position="307"/>
    </location>
</feature>
<name>A0A3S2MFU4_ORYJA</name>
<feature type="compositionally biased region" description="Basic and acidic residues" evidence="14">
    <location>
        <begin position="584"/>
        <end position="600"/>
    </location>
</feature>
<dbReference type="Pfam" id="PF00069">
    <property type="entry name" value="Pkinase"/>
    <property type="match status" value="1"/>
</dbReference>
<evidence type="ECO:0000256" key="13">
    <source>
        <dbReference type="PROSITE-ProRule" id="PRU10141"/>
    </source>
</evidence>
<dbReference type="AlphaFoldDB" id="A0A3S2MFU4"/>
<dbReference type="FunFam" id="1.10.510.10:FF:000172">
    <property type="entry name" value="serine/threonine-protein kinase Nek1 isoform X1"/>
    <property type="match status" value="1"/>
</dbReference>
<keyword evidence="9 13" id="KW-0067">ATP-binding</keyword>
<keyword evidence="5" id="KW-0808">Transferase</keyword>
<keyword evidence="7 13" id="KW-0547">Nucleotide-binding</keyword>
<reference evidence="16 17" key="1">
    <citation type="submission" date="2018-11" db="EMBL/GenBank/DDBJ databases">
        <authorList>
            <person name="Lopez-Roques C."/>
            <person name="Donnadieu C."/>
            <person name="Bouchez O."/>
            <person name="Klopp C."/>
            <person name="Cabau C."/>
            <person name="Zahm M."/>
        </authorList>
    </citation>
    <scope>NUCLEOTIDE SEQUENCE [LARGE SCALE GENOMIC DNA]</scope>
    <source>
        <strain evidence="16">RS831</strain>
        <tissue evidence="16">Whole body</tissue>
    </source>
</reference>
<feature type="domain" description="Protein kinase" evidence="15">
    <location>
        <begin position="14"/>
        <end position="275"/>
    </location>
</feature>
<comment type="catalytic activity">
    <reaction evidence="12">
        <text>L-seryl-[protein] + ATP = O-phospho-L-seryl-[protein] + ADP + H(+)</text>
        <dbReference type="Rhea" id="RHEA:17989"/>
        <dbReference type="Rhea" id="RHEA-COMP:9863"/>
        <dbReference type="Rhea" id="RHEA-COMP:11604"/>
        <dbReference type="ChEBI" id="CHEBI:15378"/>
        <dbReference type="ChEBI" id="CHEBI:29999"/>
        <dbReference type="ChEBI" id="CHEBI:30616"/>
        <dbReference type="ChEBI" id="CHEBI:83421"/>
        <dbReference type="ChEBI" id="CHEBI:456216"/>
        <dbReference type="EC" id="2.7.11.1"/>
    </reaction>
</comment>
<keyword evidence="17" id="KW-1185">Reference proteome</keyword>
<evidence type="ECO:0000256" key="7">
    <source>
        <dbReference type="ARBA" id="ARBA00022741"/>
    </source>
</evidence>
<feature type="compositionally biased region" description="Acidic residues" evidence="14">
    <location>
        <begin position="688"/>
        <end position="701"/>
    </location>
</feature>
<keyword evidence="4" id="KW-0723">Serine/threonine-protein kinase</keyword>
<evidence type="ECO:0000256" key="3">
    <source>
        <dbReference type="ARBA" id="ARBA00012513"/>
    </source>
</evidence>
<evidence type="ECO:0000256" key="8">
    <source>
        <dbReference type="ARBA" id="ARBA00022777"/>
    </source>
</evidence>
<evidence type="ECO:0000256" key="6">
    <source>
        <dbReference type="ARBA" id="ARBA00022723"/>
    </source>
</evidence>
<dbReference type="SUPFAM" id="SSF56112">
    <property type="entry name" value="Protein kinase-like (PK-like)"/>
    <property type="match status" value="1"/>
</dbReference>
<evidence type="ECO:0000256" key="9">
    <source>
        <dbReference type="ARBA" id="ARBA00022840"/>
    </source>
</evidence>
<feature type="region of interest" description="Disordered" evidence="14">
    <location>
        <begin position="386"/>
        <end position="434"/>
    </location>
</feature>
<dbReference type="EC" id="2.7.11.1" evidence="3"/>
<dbReference type="GO" id="GO:0046872">
    <property type="term" value="F:metal ion binding"/>
    <property type="evidence" value="ECO:0007669"/>
    <property type="project" value="UniProtKB-KW"/>
</dbReference>
<evidence type="ECO:0000256" key="11">
    <source>
        <dbReference type="ARBA" id="ARBA00047899"/>
    </source>
</evidence>
<evidence type="ECO:0000256" key="12">
    <source>
        <dbReference type="ARBA" id="ARBA00048679"/>
    </source>
</evidence>
<dbReference type="PROSITE" id="PS00107">
    <property type="entry name" value="PROTEIN_KINASE_ATP"/>
    <property type="match status" value="1"/>
</dbReference>
<dbReference type="SMART" id="SM00220">
    <property type="entry name" value="S_TKc"/>
    <property type="match status" value="1"/>
</dbReference>
<feature type="compositionally biased region" description="Polar residues" evidence="14">
    <location>
        <begin position="337"/>
        <end position="346"/>
    </location>
</feature>
<dbReference type="EMBL" id="CM012457">
    <property type="protein sequence ID" value="RVE58504.1"/>
    <property type="molecule type" value="Genomic_DNA"/>
</dbReference>
<evidence type="ECO:0000256" key="2">
    <source>
        <dbReference type="ARBA" id="ARBA00010886"/>
    </source>
</evidence>
<dbReference type="InterPro" id="IPR011009">
    <property type="entry name" value="Kinase-like_dom_sf"/>
</dbReference>
<dbReference type="PANTHER" id="PTHR44899:SF1">
    <property type="entry name" value="SERINE_THREONINE-PROTEIN KINASE NEK5"/>
    <property type="match status" value="1"/>
</dbReference>
<dbReference type="Proteomes" id="UP000283210">
    <property type="component" value="Chromosome 21"/>
</dbReference>
<dbReference type="CDD" id="cd08215">
    <property type="entry name" value="STKc_Nek"/>
    <property type="match status" value="1"/>
</dbReference>
<keyword evidence="6" id="KW-0479">Metal-binding</keyword>